<feature type="transmembrane region" description="Helical" evidence="2">
    <location>
        <begin position="67"/>
        <end position="89"/>
    </location>
</feature>
<dbReference type="RefSeq" id="WP_320316992.1">
    <property type="nucleotide sequence ID" value="NZ_JAVIIX010000007.1"/>
</dbReference>
<name>A0ABU4XF43_9HYPH</name>
<feature type="transmembrane region" description="Helical" evidence="2">
    <location>
        <begin position="40"/>
        <end position="61"/>
    </location>
</feature>
<evidence type="ECO:0000256" key="1">
    <source>
        <dbReference type="SAM" id="MobiDB-lite"/>
    </source>
</evidence>
<feature type="transmembrane region" description="Helical" evidence="2">
    <location>
        <begin position="96"/>
        <end position="114"/>
    </location>
</feature>
<sequence length="185" mass="19743">MSPATIFNIHLALGYVPWLLCFGAYVWPRLKTMDSVEAQRAIATLHSFRFFGLVFLLPGVVGPNLPAGFAVFAAYGDFATGLLAMLALLAVRRPSIFRPLVVAFNLVGIVDLVVDYYHGTVLDLPSLAGQLGATYAIPIVYVPLLMITHIAAFYLLARPQPKAVPAAGDGEAGGLSSRRSPSSAL</sequence>
<keyword evidence="4" id="KW-1185">Reference proteome</keyword>
<evidence type="ECO:0008006" key="5">
    <source>
        <dbReference type="Google" id="ProtNLM"/>
    </source>
</evidence>
<organism evidence="3 4">
    <name type="scientific">Mesorhizobium dulcispinae</name>
    <dbReference type="NCBI Taxonomy" id="3072316"/>
    <lineage>
        <taxon>Bacteria</taxon>
        <taxon>Pseudomonadati</taxon>
        <taxon>Pseudomonadota</taxon>
        <taxon>Alphaproteobacteria</taxon>
        <taxon>Hyphomicrobiales</taxon>
        <taxon>Phyllobacteriaceae</taxon>
        <taxon>Mesorhizobium</taxon>
    </lineage>
</organism>
<evidence type="ECO:0000313" key="3">
    <source>
        <dbReference type="EMBL" id="MDX8473224.1"/>
    </source>
</evidence>
<keyword evidence="2" id="KW-0472">Membrane</keyword>
<dbReference type="EMBL" id="JAVIIZ010000007">
    <property type="protein sequence ID" value="MDX8473224.1"/>
    <property type="molecule type" value="Genomic_DNA"/>
</dbReference>
<reference evidence="3 4" key="1">
    <citation type="submission" date="2023-08" db="EMBL/GenBank/DDBJ databases">
        <title>Implementing the SeqCode for naming new Mesorhizobium species isolated from Vachellia karroo root nodules.</title>
        <authorList>
            <person name="Van Lill M."/>
        </authorList>
    </citation>
    <scope>NUCLEOTIDE SEQUENCE [LARGE SCALE GENOMIC DNA]</scope>
    <source>
        <strain evidence="3 4">VK23A</strain>
    </source>
</reference>
<evidence type="ECO:0000313" key="4">
    <source>
        <dbReference type="Proteomes" id="UP001271780"/>
    </source>
</evidence>
<keyword evidence="2" id="KW-0812">Transmembrane</keyword>
<keyword evidence="2" id="KW-1133">Transmembrane helix</keyword>
<dbReference type="Proteomes" id="UP001271780">
    <property type="component" value="Unassembled WGS sequence"/>
</dbReference>
<protein>
    <recommendedName>
        <fullName evidence="5">Transmembrane protein</fullName>
    </recommendedName>
</protein>
<feature type="region of interest" description="Disordered" evidence="1">
    <location>
        <begin position="165"/>
        <end position="185"/>
    </location>
</feature>
<proteinExistence type="predicted"/>
<feature type="transmembrane region" description="Helical" evidence="2">
    <location>
        <begin position="134"/>
        <end position="156"/>
    </location>
</feature>
<accession>A0ABU4XF43</accession>
<feature type="transmembrane region" description="Helical" evidence="2">
    <location>
        <begin position="6"/>
        <end position="28"/>
    </location>
</feature>
<evidence type="ECO:0000256" key="2">
    <source>
        <dbReference type="SAM" id="Phobius"/>
    </source>
</evidence>
<gene>
    <name evidence="3" type="ORF">RFM27_14175</name>
</gene>
<comment type="caution">
    <text evidence="3">The sequence shown here is derived from an EMBL/GenBank/DDBJ whole genome shotgun (WGS) entry which is preliminary data.</text>
</comment>